<evidence type="ECO:0000256" key="5">
    <source>
        <dbReference type="PIRSR" id="PIRSR606118-50"/>
    </source>
</evidence>
<keyword evidence="3" id="KW-0238">DNA-binding</keyword>
<dbReference type="SUPFAM" id="SSF46689">
    <property type="entry name" value="Homeodomain-like"/>
    <property type="match status" value="1"/>
</dbReference>
<evidence type="ECO:0000256" key="6">
    <source>
        <dbReference type="PROSITE-ProRule" id="PRU10137"/>
    </source>
</evidence>
<protein>
    <submittedName>
        <fullName evidence="8">Site-specific DNA recombinase</fullName>
    </submittedName>
</protein>
<feature type="active site" description="O-(5'-phospho-DNA)-serine intermediate" evidence="5 6">
    <location>
        <position position="9"/>
    </location>
</feature>
<dbReference type="GO" id="GO:0015074">
    <property type="term" value="P:DNA integration"/>
    <property type="evidence" value="ECO:0007669"/>
    <property type="project" value="UniProtKB-KW"/>
</dbReference>
<gene>
    <name evidence="8" type="ORF">SAMN05216360_12348</name>
</gene>
<evidence type="ECO:0000313" key="8">
    <source>
        <dbReference type="EMBL" id="SDO45783.1"/>
    </source>
</evidence>
<dbReference type="GO" id="GO:0000150">
    <property type="term" value="F:DNA strand exchange activity"/>
    <property type="evidence" value="ECO:0007669"/>
    <property type="project" value="InterPro"/>
</dbReference>
<dbReference type="PANTHER" id="PTHR30461">
    <property type="entry name" value="DNA-INVERTASE FROM LAMBDOID PROPHAGE"/>
    <property type="match status" value="1"/>
</dbReference>
<dbReference type="CDD" id="cd00569">
    <property type="entry name" value="HTH_Hin_like"/>
    <property type="match status" value="1"/>
</dbReference>
<dbReference type="InterPro" id="IPR006118">
    <property type="entry name" value="Recombinase_CS"/>
</dbReference>
<dbReference type="Pfam" id="PF02796">
    <property type="entry name" value="HTH_7"/>
    <property type="match status" value="1"/>
</dbReference>
<dbReference type="Gene3D" id="3.40.50.1390">
    <property type="entry name" value="Resolvase, N-terminal catalytic domain"/>
    <property type="match status" value="1"/>
</dbReference>
<keyword evidence="2" id="KW-0229">DNA integration</keyword>
<dbReference type="STRING" id="582672.SAMN05216360_12348"/>
<feature type="domain" description="Resolvase/invertase-type recombinase catalytic" evidence="7">
    <location>
        <begin position="1"/>
        <end position="135"/>
    </location>
</feature>
<dbReference type="CDD" id="cd03768">
    <property type="entry name" value="SR_ResInv"/>
    <property type="match status" value="1"/>
</dbReference>
<evidence type="ECO:0000256" key="4">
    <source>
        <dbReference type="ARBA" id="ARBA00023172"/>
    </source>
</evidence>
<comment type="similarity">
    <text evidence="1">Belongs to the site-specific recombinase resolvase family.</text>
</comment>
<dbReference type="Proteomes" id="UP000198704">
    <property type="component" value="Unassembled WGS sequence"/>
</dbReference>
<keyword evidence="9" id="KW-1185">Reference proteome</keyword>
<name>A0A1H0JQF9_9HYPH</name>
<evidence type="ECO:0000256" key="1">
    <source>
        <dbReference type="ARBA" id="ARBA00009913"/>
    </source>
</evidence>
<dbReference type="PANTHER" id="PTHR30461:SF2">
    <property type="entry name" value="SERINE RECOMBINASE PINE-RELATED"/>
    <property type="match status" value="1"/>
</dbReference>
<evidence type="ECO:0000259" key="7">
    <source>
        <dbReference type="PROSITE" id="PS51736"/>
    </source>
</evidence>
<evidence type="ECO:0000313" key="9">
    <source>
        <dbReference type="Proteomes" id="UP000198704"/>
    </source>
</evidence>
<dbReference type="GO" id="GO:0003677">
    <property type="term" value="F:DNA binding"/>
    <property type="evidence" value="ECO:0007669"/>
    <property type="project" value="UniProtKB-KW"/>
</dbReference>
<dbReference type="EMBL" id="FNHS01000023">
    <property type="protein sequence ID" value="SDO45783.1"/>
    <property type="molecule type" value="Genomic_DNA"/>
</dbReference>
<dbReference type="Gene3D" id="1.10.10.60">
    <property type="entry name" value="Homeodomain-like"/>
    <property type="match status" value="1"/>
</dbReference>
<reference evidence="9" key="1">
    <citation type="submission" date="2016-10" db="EMBL/GenBank/DDBJ databases">
        <authorList>
            <person name="Varghese N."/>
            <person name="Submissions S."/>
        </authorList>
    </citation>
    <scope>NUCLEOTIDE SEQUENCE [LARGE SCALE GENOMIC DNA]</scope>
    <source>
        <strain evidence="9">BL47</strain>
    </source>
</reference>
<evidence type="ECO:0000256" key="3">
    <source>
        <dbReference type="ARBA" id="ARBA00023125"/>
    </source>
</evidence>
<dbReference type="PROSITE" id="PS00397">
    <property type="entry name" value="RECOMBINASES_1"/>
    <property type="match status" value="1"/>
</dbReference>
<dbReference type="InterPro" id="IPR006119">
    <property type="entry name" value="Resolv_N"/>
</dbReference>
<dbReference type="OrthoDB" id="9800103at2"/>
<evidence type="ECO:0000256" key="2">
    <source>
        <dbReference type="ARBA" id="ARBA00022908"/>
    </source>
</evidence>
<keyword evidence="4" id="KW-0233">DNA recombination</keyword>
<dbReference type="InterPro" id="IPR009057">
    <property type="entry name" value="Homeodomain-like_sf"/>
</dbReference>
<dbReference type="SMART" id="SM00857">
    <property type="entry name" value="Resolvase"/>
    <property type="match status" value="1"/>
</dbReference>
<dbReference type="RefSeq" id="WP_007568934.1">
    <property type="nucleotide sequence ID" value="NZ_FNHS01000023.1"/>
</dbReference>
<proteinExistence type="inferred from homology"/>
<dbReference type="PROSITE" id="PS51736">
    <property type="entry name" value="RECOMBINASES_3"/>
    <property type="match status" value="1"/>
</dbReference>
<dbReference type="InterPro" id="IPR036162">
    <property type="entry name" value="Resolvase-like_N_sf"/>
</dbReference>
<dbReference type="Pfam" id="PF00239">
    <property type="entry name" value="Resolvase"/>
    <property type="match status" value="1"/>
</dbReference>
<accession>A0A1H0JQF9</accession>
<dbReference type="InterPro" id="IPR050639">
    <property type="entry name" value="SSR_resolvase"/>
</dbReference>
<sequence length="187" mass="20058">MKTGYARVSTDEQTLALQHDALQANGCDVVYDDQGVSGTAMKRPGLAAALAAAKAGDMLTVWRIDRLGRTTAGLALLLDELHGRGVEFHSIMDGMDTRTAAGKALYGIMSVLAQLERDLISERTKAGLKAAKRRGKRAGRPPSFTLEKRELAVRLIEDGKGRAEIARLVGVAPATLRRHINATGARL</sequence>
<dbReference type="InterPro" id="IPR006120">
    <property type="entry name" value="Resolvase_HTH_dom"/>
</dbReference>
<organism evidence="8 9">
    <name type="scientific">Methylobacterium phyllostachyos</name>
    <dbReference type="NCBI Taxonomy" id="582672"/>
    <lineage>
        <taxon>Bacteria</taxon>
        <taxon>Pseudomonadati</taxon>
        <taxon>Pseudomonadota</taxon>
        <taxon>Alphaproteobacteria</taxon>
        <taxon>Hyphomicrobiales</taxon>
        <taxon>Methylobacteriaceae</taxon>
        <taxon>Methylobacterium</taxon>
    </lineage>
</organism>
<dbReference type="AlphaFoldDB" id="A0A1H0JQF9"/>
<dbReference type="SUPFAM" id="SSF53041">
    <property type="entry name" value="Resolvase-like"/>
    <property type="match status" value="1"/>
</dbReference>